<evidence type="ECO:0000256" key="3">
    <source>
        <dbReference type="ARBA" id="ARBA00022801"/>
    </source>
</evidence>
<keyword evidence="8" id="KW-0413">Isomerase</keyword>
<accession>A0ABW5HKX0</accession>
<dbReference type="InterPro" id="IPR013701">
    <property type="entry name" value="Lhr-like_DEAD/DEAH_assoc"/>
</dbReference>
<evidence type="ECO:0000256" key="1">
    <source>
        <dbReference type="ARBA" id="ARBA00022741"/>
    </source>
</evidence>
<dbReference type="SMART" id="SM00490">
    <property type="entry name" value="HELICc"/>
    <property type="match status" value="1"/>
</dbReference>
<dbReference type="Pfam" id="PF00271">
    <property type="entry name" value="Helicase_C"/>
    <property type="match status" value="1"/>
</dbReference>
<dbReference type="PANTHER" id="PTHR47962:SF5">
    <property type="entry name" value="ATP-DEPENDENT HELICASE LHR-RELATED"/>
    <property type="match status" value="1"/>
</dbReference>
<evidence type="ECO:0000256" key="9">
    <source>
        <dbReference type="SAM" id="MobiDB-lite"/>
    </source>
</evidence>
<dbReference type="InterPro" id="IPR052511">
    <property type="entry name" value="ATP-dep_Helicase"/>
</dbReference>
<dbReference type="Pfam" id="PF00270">
    <property type="entry name" value="DEAD"/>
    <property type="match status" value="1"/>
</dbReference>
<dbReference type="Pfam" id="PF23236">
    <property type="entry name" value="WHD_2nd_Lhr"/>
    <property type="match status" value="1"/>
</dbReference>
<keyword evidence="7" id="KW-0234">DNA repair</keyword>
<dbReference type="InterPro" id="IPR045628">
    <property type="entry name" value="Lhr_WH_dom"/>
</dbReference>
<proteinExistence type="predicted"/>
<dbReference type="EC" id="3.6.4.-" evidence="12"/>
<dbReference type="InterPro" id="IPR027417">
    <property type="entry name" value="P-loop_NTPase"/>
</dbReference>
<dbReference type="SMART" id="SM00382">
    <property type="entry name" value="AAA"/>
    <property type="match status" value="1"/>
</dbReference>
<dbReference type="EMBL" id="JBHUKS010000035">
    <property type="protein sequence ID" value="MFD2473938.1"/>
    <property type="molecule type" value="Genomic_DNA"/>
</dbReference>
<dbReference type="RefSeq" id="WP_378313196.1">
    <property type="nucleotide sequence ID" value="NZ_JBHUKS010000035.1"/>
</dbReference>
<dbReference type="PANTHER" id="PTHR47962">
    <property type="entry name" value="ATP-DEPENDENT HELICASE LHR-RELATED-RELATED"/>
    <property type="match status" value="1"/>
</dbReference>
<evidence type="ECO:0000256" key="7">
    <source>
        <dbReference type="ARBA" id="ARBA00023204"/>
    </source>
</evidence>
<evidence type="ECO:0000313" key="12">
    <source>
        <dbReference type="EMBL" id="MFD2473938.1"/>
    </source>
</evidence>
<keyword evidence="4 12" id="KW-0347">Helicase</keyword>
<organism evidence="12 13">
    <name type="scientific">Amycolatopsis silviterrae</name>
    <dbReference type="NCBI Taxonomy" id="1656914"/>
    <lineage>
        <taxon>Bacteria</taxon>
        <taxon>Bacillati</taxon>
        <taxon>Actinomycetota</taxon>
        <taxon>Actinomycetes</taxon>
        <taxon>Pseudonocardiales</taxon>
        <taxon>Pseudonocardiaceae</taxon>
        <taxon>Amycolatopsis</taxon>
    </lineage>
</organism>
<feature type="domain" description="Helicase C-terminal" evidence="11">
    <location>
        <begin position="296"/>
        <end position="478"/>
    </location>
</feature>
<dbReference type="Pfam" id="PF08494">
    <property type="entry name" value="DEAD_assoc"/>
    <property type="match status" value="1"/>
</dbReference>
<dbReference type="SUPFAM" id="SSF52540">
    <property type="entry name" value="P-loop containing nucleoside triphosphate hydrolases"/>
    <property type="match status" value="1"/>
</dbReference>
<keyword evidence="5" id="KW-0067">ATP-binding</keyword>
<protein>
    <submittedName>
        <fullName evidence="12">ATP-dependent helicase</fullName>
        <ecNumber evidence="12">3.6.4.-</ecNumber>
    </submittedName>
</protein>
<dbReference type="SMART" id="SM00487">
    <property type="entry name" value="DEXDc"/>
    <property type="match status" value="1"/>
</dbReference>
<dbReference type="NCBIfam" id="NF007284">
    <property type="entry name" value="PRK09751.1"/>
    <property type="match status" value="1"/>
</dbReference>
<name>A0ABW5HKX0_9PSEU</name>
<dbReference type="Proteomes" id="UP001597483">
    <property type="component" value="Unassembled WGS sequence"/>
</dbReference>
<feature type="region of interest" description="Disordered" evidence="9">
    <location>
        <begin position="1321"/>
        <end position="1351"/>
    </location>
</feature>
<evidence type="ECO:0000256" key="5">
    <source>
        <dbReference type="ARBA" id="ARBA00022840"/>
    </source>
</evidence>
<dbReference type="InterPro" id="IPR003593">
    <property type="entry name" value="AAA+_ATPase"/>
</dbReference>
<evidence type="ECO:0000313" key="13">
    <source>
        <dbReference type="Proteomes" id="UP001597483"/>
    </source>
</evidence>
<dbReference type="GO" id="GO:0004386">
    <property type="term" value="F:helicase activity"/>
    <property type="evidence" value="ECO:0007669"/>
    <property type="project" value="UniProtKB-KW"/>
</dbReference>
<keyword evidence="2" id="KW-0227">DNA damage</keyword>
<dbReference type="CDD" id="cd17922">
    <property type="entry name" value="DEXHc_LHR-like"/>
    <property type="match status" value="1"/>
</dbReference>
<dbReference type="Pfam" id="PF23235">
    <property type="entry name" value="WHD_3rd_Lhr"/>
    <property type="match status" value="1"/>
</dbReference>
<keyword evidence="1" id="KW-0547">Nucleotide-binding</keyword>
<evidence type="ECO:0000259" key="11">
    <source>
        <dbReference type="PROSITE" id="PS51194"/>
    </source>
</evidence>
<dbReference type="InterPro" id="IPR055367">
    <property type="entry name" value="WH4_Lhr"/>
</dbReference>
<dbReference type="Pfam" id="PF19306">
    <property type="entry name" value="WHD_Lhr"/>
    <property type="match status" value="1"/>
</dbReference>
<keyword evidence="6" id="KW-0238">DNA-binding</keyword>
<evidence type="ECO:0000256" key="8">
    <source>
        <dbReference type="ARBA" id="ARBA00023235"/>
    </source>
</evidence>
<sequence length="1557" mass="165748">MDPVANNVLDLFSPATSTWFAGAFAAPTAAQEGAWRAAHAGQHALVVAPTGSGKTLSAFLWALDRLSAEPPPANPRERCRILYVSPLKALAVDVQRNLRAPLAGISQAAHRLGLPAPEIEVGMRTGDTTAAERRSFGKTPPDVLVTTPESLFLILTSSARESLKGVETVIVDEVHAVAGGKRGAHLALSLERLDALLPKPAQRIGLSATVRPIDEVSAFLAGGRPVTVVQPKLAKTIRVRVEVPVEDMANLDGPAPSPMERLDDLTSLSQLPSEGGIGTQEEVSGAAVQRPSIWPAVEERVLELIRAHRSTIVFGNSRRLTERLTARLNELASEQAGLAQGSLAQGDAFPAEAVGQSGVTSGADPVIARAHHGSMSREQRTHVEEELKSGRLPCVVATSSLELGIDMGAVDLVVQIEAPPTVASGLQRVGRAGHQVGAVSSGVMFPKFRGDLVSCAVVAERMATGAIEAVRYPRNPLDVLAQHIVAMVALEPWTVPELATLVRRAAPFSSLPDDALHAVLDMLAGRYPSEEFGELRARITWDRVGGELNGRPGSQRLAVTSGGTIPDRGLFTVMTPGDEGKPGSRVGEFDEEMVYESRVGDTILLGTSSWRITDITHDRVIVVPAPGQPARMPFWKGDAAGRPLELGRALGAFVRELSTSDTPAARDRAAAAGLDQRACDNLLAYLEEQKSATRHVPNDRVILLERYRDELGDWRIVLHSPFGAQVNAPWALAIAARLRENRGVDAQVAHSDDGIVLRLPDALDAEGGEVTIGADDVLLDPEEVEQLIVAEVGGSAVFAARFRECAARSLLLPRRDPRRRTPLWQQRQRASQLLSVAAKYERFPVVLEAMREVLQDVYDVGGLRELMSDVRARKVRLVEVETPAASPFARSLLFGYVGMFLYETDAPLAERRAAALSLDSALLAELLGTEAIRELLDPEAVAEVERSLQRLDPDRHARSAEDAADLLRFLGDLSVAEAAERGIQPEWLAELASARRAIQVRIGGEERYLAIEDAGRVRDALGVALPVGVPEAFTEPVADPLGDLLGRYARTRGPFSATAAADRFGLGTAVVTGVLDRLTGEGRLVRGELSPVGHPETHGVGVEYCDAAVLRRLRRASLARLRAEVEPVEPAALGRFLPAWHGIGARLRSAPTADDVLSVVEQLAGAPLPASAVESLILPSRLPGYSPALLDELTAAGEVTWAGCGALSGGDGWLALAPSDVADLLLPEVEENPPSSPLHDAIVTTLEGGALFFRQLVDRITPGLEQPPDDGAVVAALWDLVWAGLVTGDTLAPLRAQVAGHGAHKPRRQAPRGRYARMRAGRPAMPSRTGPPTAAGRWALTPPREAEPTRRAHARTEAFLERHGVLTRGALDTERVTGGFSGIYKVLRGMEDTGQVIRGYVVEGLGAAQFAAKGAVDRLRALSSTAPSAAGRNDNARAVVLAAADPAQPYGAALSWPAATGDTKHRPARKAGALAVLVDGVPALYVERGGRSLLSFTEERGSLQAAAAALSTAVQEGWLGQLAVQRADGEHALTSELAEILQEAGFRATPKGLRLRA</sequence>
<dbReference type="CDD" id="cd18796">
    <property type="entry name" value="SF2_C_LHR"/>
    <property type="match status" value="1"/>
</dbReference>
<dbReference type="PROSITE" id="PS51192">
    <property type="entry name" value="HELICASE_ATP_BIND_1"/>
    <property type="match status" value="1"/>
</dbReference>
<dbReference type="InterPro" id="IPR001650">
    <property type="entry name" value="Helicase_C-like"/>
</dbReference>
<comment type="caution">
    <text evidence="12">The sequence shown here is derived from an EMBL/GenBank/DDBJ whole genome shotgun (WGS) entry which is preliminary data.</text>
</comment>
<dbReference type="InterPro" id="IPR011545">
    <property type="entry name" value="DEAD/DEAH_box_helicase_dom"/>
</dbReference>
<evidence type="ECO:0000256" key="2">
    <source>
        <dbReference type="ARBA" id="ARBA00022763"/>
    </source>
</evidence>
<evidence type="ECO:0000256" key="4">
    <source>
        <dbReference type="ARBA" id="ARBA00022806"/>
    </source>
</evidence>
<evidence type="ECO:0000256" key="6">
    <source>
        <dbReference type="ARBA" id="ARBA00023125"/>
    </source>
</evidence>
<keyword evidence="3 12" id="KW-0378">Hydrolase</keyword>
<reference evidence="13" key="1">
    <citation type="journal article" date="2019" name="Int. J. Syst. Evol. Microbiol.">
        <title>The Global Catalogue of Microorganisms (GCM) 10K type strain sequencing project: providing services to taxonomists for standard genome sequencing and annotation.</title>
        <authorList>
            <consortium name="The Broad Institute Genomics Platform"/>
            <consortium name="The Broad Institute Genome Sequencing Center for Infectious Disease"/>
            <person name="Wu L."/>
            <person name="Ma J."/>
        </authorList>
    </citation>
    <scope>NUCLEOTIDE SEQUENCE [LARGE SCALE GENOMIC DNA]</scope>
    <source>
        <strain evidence="13">CGMCC 4.7641</strain>
    </source>
</reference>
<dbReference type="InterPro" id="IPR014001">
    <property type="entry name" value="Helicase_ATP-bd"/>
</dbReference>
<dbReference type="InterPro" id="IPR055369">
    <property type="entry name" value="WH2_Lhr"/>
</dbReference>
<dbReference type="Pfam" id="PF23234">
    <property type="entry name" value="WHD_4th_Lhr"/>
    <property type="match status" value="1"/>
</dbReference>
<dbReference type="PROSITE" id="PS51194">
    <property type="entry name" value="HELICASE_CTER"/>
    <property type="match status" value="1"/>
</dbReference>
<feature type="domain" description="Helicase ATP-binding" evidence="10">
    <location>
        <begin position="35"/>
        <end position="228"/>
    </location>
</feature>
<gene>
    <name evidence="12" type="ORF">ACFSVL_41505</name>
</gene>
<keyword evidence="13" id="KW-1185">Reference proteome</keyword>
<dbReference type="Gene3D" id="3.40.50.300">
    <property type="entry name" value="P-loop containing nucleotide triphosphate hydrolases"/>
    <property type="match status" value="2"/>
</dbReference>
<evidence type="ECO:0000259" key="10">
    <source>
        <dbReference type="PROSITE" id="PS51192"/>
    </source>
</evidence>
<dbReference type="GO" id="GO:0016787">
    <property type="term" value="F:hydrolase activity"/>
    <property type="evidence" value="ECO:0007669"/>
    <property type="project" value="UniProtKB-KW"/>
</dbReference>
<dbReference type="InterPro" id="IPR055368">
    <property type="entry name" value="WH3_Lhr"/>
</dbReference>